<dbReference type="KEGG" id="spu:115918790"/>
<dbReference type="Proteomes" id="UP000007110">
    <property type="component" value="Unassembled WGS sequence"/>
</dbReference>
<keyword evidence="2" id="KW-0812">Transmembrane</keyword>
<keyword evidence="2" id="KW-1133">Transmembrane helix</keyword>
<keyword evidence="2" id="KW-0472">Membrane</keyword>
<protein>
    <submittedName>
        <fullName evidence="3">Uncharacterized protein</fullName>
    </submittedName>
</protein>
<reference evidence="3" key="2">
    <citation type="submission" date="2021-01" db="UniProtKB">
        <authorList>
            <consortium name="EnsemblMetazoa"/>
        </authorList>
    </citation>
    <scope>IDENTIFICATION</scope>
</reference>
<feature type="transmembrane region" description="Helical" evidence="2">
    <location>
        <begin position="21"/>
        <end position="40"/>
    </location>
</feature>
<reference evidence="4" key="1">
    <citation type="submission" date="2015-02" db="EMBL/GenBank/DDBJ databases">
        <title>Genome sequencing for Strongylocentrotus purpuratus.</title>
        <authorList>
            <person name="Murali S."/>
            <person name="Liu Y."/>
            <person name="Vee V."/>
            <person name="English A."/>
            <person name="Wang M."/>
            <person name="Skinner E."/>
            <person name="Han Y."/>
            <person name="Muzny D.M."/>
            <person name="Worley K.C."/>
            <person name="Gibbs R.A."/>
        </authorList>
    </citation>
    <scope>NUCLEOTIDE SEQUENCE</scope>
</reference>
<feature type="region of interest" description="Disordered" evidence="1">
    <location>
        <begin position="106"/>
        <end position="131"/>
    </location>
</feature>
<name>A0A7M7PB36_STRPU</name>
<keyword evidence="4" id="KW-1185">Reference proteome</keyword>
<organism evidence="3 4">
    <name type="scientific">Strongylocentrotus purpuratus</name>
    <name type="common">Purple sea urchin</name>
    <dbReference type="NCBI Taxonomy" id="7668"/>
    <lineage>
        <taxon>Eukaryota</taxon>
        <taxon>Metazoa</taxon>
        <taxon>Echinodermata</taxon>
        <taxon>Eleutherozoa</taxon>
        <taxon>Echinozoa</taxon>
        <taxon>Echinoidea</taxon>
        <taxon>Euechinoidea</taxon>
        <taxon>Echinacea</taxon>
        <taxon>Camarodonta</taxon>
        <taxon>Echinidea</taxon>
        <taxon>Strongylocentrotidae</taxon>
        <taxon>Strongylocentrotus</taxon>
    </lineage>
</organism>
<dbReference type="OrthoDB" id="10099053at2759"/>
<feature type="transmembrane region" description="Helical" evidence="2">
    <location>
        <begin position="407"/>
        <end position="430"/>
    </location>
</feature>
<accession>A0A7M7PB36</accession>
<dbReference type="AlphaFoldDB" id="A0A7M7PB36"/>
<evidence type="ECO:0000313" key="3">
    <source>
        <dbReference type="EnsemblMetazoa" id="XP_030846509"/>
    </source>
</evidence>
<dbReference type="RefSeq" id="XP_030846509.1">
    <property type="nucleotide sequence ID" value="XM_030990649.1"/>
</dbReference>
<feature type="region of interest" description="Disordered" evidence="1">
    <location>
        <begin position="473"/>
        <end position="495"/>
    </location>
</feature>
<proteinExistence type="predicted"/>
<dbReference type="EnsemblMetazoa" id="XM_030990649">
    <property type="protein sequence ID" value="XP_030846509"/>
    <property type="gene ID" value="LOC115918790"/>
</dbReference>
<evidence type="ECO:0000256" key="1">
    <source>
        <dbReference type="SAM" id="MobiDB-lite"/>
    </source>
</evidence>
<dbReference type="GeneID" id="115918790"/>
<evidence type="ECO:0000256" key="2">
    <source>
        <dbReference type="SAM" id="Phobius"/>
    </source>
</evidence>
<sequence>MRVTDRFDKMAYGRFRAKYLKFSYFSTISFIILMNVSITYEALSPDYSNVTDSIEPGYLFAKFASKLSALNFRVSRRSNPNTQPDGSRVQCKSQLRVNIAREIGPWSSRPEQERGRGGGTREAARASAGQPTSTVAVIPSSVFNNSQFRQMITSHCKSEIGFPDCYGHKGSRILQKVVADYANFANGWLPNCNITRECANMAERGRTEKWLRSRWTRISTNRSINLPVCYEMDDLREVSPERVDFWWFDFCCFTGAICNPFTPAGWGKLLVGDPDSAHQVSQHLSILHNSTCTTEGSRAAGELGLERCVIDTITAWSVLSGPTVAKMQSDAVASLVRCSPDMWMSPVSTFEAILNKLTASEIQTLHVMFDAHITAQKGSTSQQIMNSHSSGSSPTMKRHEFEMTPRAVSGIVVVIILIFLSILVGAWAVYQKVQSWRHPRNHIQYAPIVMQDDFPDGVGSQEEMETIHSWSRVEDLGPDSDTEAGRWGREGGGAG</sequence>
<evidence type="ECO:0000313" key="4">
    <source>
        <dbReference type="Proteomes" id="UP000007110"/>
    </source>
</evidence>
<dbReference type="InParanoid" id="A0A7M7PB36"/>
<dbReference type="OMA" id="RFDKMAY"/>